<evidence type="ECO:0000256" key="1">
    <source>
        <dbReference type="ARBA" id="ARBA00006479"/>
    </source>
</evidence>
<dbReference type="Pfam" id="PF00480">
    <property type="entry name" value="ROK"/>
    <property type="match status" value="1"/>
</dbReference>
<dbReference type="Gene3D" id="1.10.10.10">
    <property type="entry name" value="Winged helix-like DNA-binding domain superfamily/Winged helix DNA-binding domain"/>
    <property type="match status" value="1"/>
</dbReference>
<feature type="compositionally biased region" description="Pro residues" evidence="2">
    <location>
        <begin position="1"/>
        <end position="15"/>
    </location>
</feature>
<evidence type="ECO:0000313" key="4">
    <source>
        <dbReference type="Proteomes" id="UP000634579"/>
    </source>
</evidence>
<sequence>MTVLPPAGPPGPPAARPSERLLGGGRLPPPPPRIRRQVPDSEIAGETASALLYMIATGSATNRADLARTLGLPPSTITGKITQLLRAGLVEERGSGDPTGGRRPRVLHLRDDAGVMLAADLGRSHARLALLSMSGTIVDARTIPIDIGAGPLGVLALVATALRALVAETGDPVVRGVGMCLPGPVDTARGMVESPASMPGWHRFDVVGWLADEFDAVAVVDNDANMMGLGEHATLDRRAAGSRVRVGSMLFLKAGASVGCGIVINGHVYRGATALAGDIAHVRVAAAAGIPCNCGNSGCLETVVGATGIVAGLRAAGAPVRDLPDAVRLAHDGDARATTQLRQAGRTVGDTLAAVVNFFNPEVVVIGGMLSTVEPFVAAIRSQLYESCHPLATTTLRIQQSEAGVDAGVLGIGQLCLRRALARLY</sequence>
<name>A0A8I0S907_9MICO</name>
<dbReference type="EMBL" id="JADKRP010000001">
    <property type="protein sequence ID" value="MBF4631268.1"/>
    <property type="molecule type" value="Genomic_DNA"/>
</dbReference>
<dbReference type="InterPro" id="IPR036388">
    <property type="entry name" value="WH-like_DNA-bd_sf"/>
</dbReference>
<evidence type="ECO:0000313" key="3">
    <source>
        <dbReference type="EMBL" id="MBF4631268.1"/>
    </source>
</evidence>
<dbReference type="SUPFAM" id="SSF53067">
    <property type="entry name" value="Actin-like ATPase domain"/>
    <property type="match status" value="1"/>
</dbReference>
<reference evidence="3 4" key="1">
    <citation type="submission" date="2020-10" db="EMBL/GenBank/DDBJ databases">
        <title>Draft genome sequences of plant-associated actinobacteria.</title>
        <authorList>
            <person name="Tarlachkov S.V."/>
            <person name="Starodumova I.P."/>
            <person name="Dorofeeva L.V."/>
            <person name="Prisyazhnaya N.V."/>
            <person name="Roubtsova T.V."/>
            <person name="Chizhov V.N."/>
            <person name="Nadler S.A."/>
            <person name="Subbotin S.A."/>
            <person name="Evtushenko L.I."/>
        </authorList>
    </citation>
    <scope>NUCLEOTIDE SEQUENCE [LARGE SCALE GENOMIC DNA]</scope>
    <source>
        <strain evidence="3 4">VKM Ac-2886</strain>
    </source>
</reference>
<dbReference type="Proteomes" id="UP000634579">
    <property type="component" value="Unassembled WGS sequence"/>
</dbReference>
<organism evidence="3 4">
    <name type="scientific">Clavibacter phaseoli</name>
    <dbReference type="NCBI Taxonomy" id="1734031"/>
    <lineage>
        <taxon>Bacteria</taxon>
        <taxon>Bacillati</taxon>
        <taxon>Actinomycetota</taxon>
        <taxon>Actinomycetes</taxon>
        <taxon>Micrococcales</taxon>
        <taxon>Microbacteriaceae</taxon>
        <taxon>Clavibacter</taxon>
    </lineage>
</organism>
<comment type="caution">
    <text evidence="3">The sequence shown here is derived from an EMBL/GenBank/DDBJ whole genome shotgun (WGS) entry which is preliminary data.</text>
</comment>
<dbReference type="CDD" id="cd00090">
    <property type="entry name" value="HTH_ARSR"/>
    <property type="match status" value="1"/>
</dbReference>
<gene>
    <name evidence="3" type="ORF">ITJ42_08570</name>
</gene>
<dbReference type="AlphaFoldDB" id="A0A8I0S907"/>
<protein>
    <submittedName>
        <fullName evidence="3">ROK family transcriptional regulator</fullName>
    </submittedName>
</protein>
<feature type="region of interest" description="Disordered" evidence="2">
    <location>
        <begin position="1"/>
        <end position="41"/>
    </location>
</feature>
<dbReference type="InterPro" id="IPR011991">
    <property type="entry name" value="ArsR-like_HTH"/>
</dbReference>
<dbReference type="SUPFAM" id="SSF46785">
    <property type="entry name" value="Winged helix' DNA-binding domain"/>
    <property type="match status" value="1"/>
</dbReference>
<dbReference type="InterPro" id="IPR043129">
    <property type="entry name" value="ATPase_NBD"/>
</dbReference>
<proteinExistence type="inferred from homology"/>
<evidence type="ECO:0000256" key="2">
    <source>
        <dbReference type="SAM" id="MobiDB-lite"/>
    </source>
</evidence>
<accession>A0A8I0S907</accession>
<dbReference type="InterPro" id="IPR036390">
    <property type="entry name" value="WH_DNA-bd_sf"/>
</dbReference>
<dbReference type="PANTHER" id="PTHR18964">
    <property type="entry name" value="ROK (REPRESSOR, ORF, KINASE) FAMILY"/>
    <property type="match status" value="1"/>
</dbReference>
<dbReference type="RefSeq" id="WP_194675114.1">
    <property type="nucleotide sequence ID" value="NZ_JADKRP010000001.1"/>
</dbReference>
<comment type="similarity">
    <text evidence="1">Belongs to the ROK (NagC/XylR) family.</text>
</comment>
<keyword evidence="4" id="KW-1185">Reference proteome</keyword>
<dbReference type="InterPro" id="IPR000600">
    <property type="entry name" value="ROK"/>
</dbReference>
<dbReference type="Gene3D" id="3.30.420.40">
    <property type="match status" value="2"/>
</dbReference>
<dbReference type="PANTHER" id="PTHR18964:SF173">
    <property type="entry name" value="GLUCOKINASE"/>
    <property type="match status" value="1"/>
</dbReference>